<dbReference type="AlphaFoldDB" id="A0A7E4UUA3"/>
<accession>A0A7E4UUA3</accession>
<dbReference type="Proteomes" id="UP000492821">
    <property type="component" value="Unassembled WGS sequence"/>
</dbReference>
<organism evidence="1 2">
    <name type="scientific">Panagrellus redivivus</name>
    <name type="common">Microworm</name>
    <dbReference type="NCBI Taxonomy" id="6233"/>
    <lineage>
        <taxon>Eukaryota</taxon>
        <taxon>Metazoa</taxon>
        <taxon>Ecdysozoa</taxon>
        <taxon>Nematoda</taxon>
        <taxon>Chromadorea</taxon>
        <taxon>Rhabditida</taxon>
        <taxon>Tylenchina</taxon>
        <taxon>Panagrolaimomorpha</taxon>
        <taxon>Panagrolaimoidea</taxon>
        <taxon>Panagrolaimidae</taxon>
        <taxon>Panagrellus</taxon>
    </lineage>
</organism>
<name>A0A7E4UUA3_PANRE</name>
<proteinExistence type="predicted"/>
<sequence>MTQQPSTSLSLCLTAKRNHPRWMDVGARKPLPSHALLATPEGMYPLSNTQTYSFHWPAQCIFKLQLIRITSPLIKPSFKPLHSKFDDTDPALHATCFKLQTNF</sequence>
<reference evidence="1" key="1">
    <citation type="journal article" date="2013" name="Genetics">
        <title>The draft genome and transcriptome of Panagrellus redivivus are shaped by the harsh demands of a free-living lifestyle.</title>
        <authorList>
            <person name="Srinivasan J."/>
            <person name="Dillman A.R."/>
            <person name="Macchietto M.G."/>
            <person name="Heikkinen L."/>
            <person name="Lakso M."/>
            <person name="Fracchia K.M."/>
            <person name="Antoshechkin I."/>
            <person name="Mortazavi A."/>
            <person name="Wong G."/>
            <person name="Sternberg P.W."/>
        </authorList>
    </citation>
    <scope>NUCLEOTIDE SEQUENCE [LARGE SCALE GENOMIC DNA]</scope>
    <source>
        <strain evidence="1">MT8872</strain>
    </source>
</reference>
<keyword evidence="1" id="KW-1185">Reference proteome</keyword>
<protein>
    <submittedName>
        <fullName evidence="2">Ovule protein</fullName>
    </submittedName>
</protein>
<evidence type="ECO:0000313" key="2">
    <source>
        <dbReference type="WBParaSite" id="Pan_g12931.t1"/>
    </source>
</evidence>
<reference evidence="2" key="2">
    <citation type="submission" date="2020-10" db="UniProtKB">
        <authorList>
            <consortium name="WormBaseParasite"/>
        </authorList>
    </citation>
    <scope>IDENTIFICATION</scope>
</reference>
<evidence type="ECO:0000313" key="1">
    <source>
        <dbReference type="Proteomes" id="UP000492821"/>
    </source>
</evidence>
<dbReference type="WBParaSite" id="Pan_g12931.t1">
    <property type="protein sequence ID" value="Pan_g12931.t1"/>
    <property type="gene ID" value="Pan_g12931"/>
</dbReference>